<reference evidence="2" key="1">
    <citation type="submission" date="2021-01" db="EMBL/GenBank/DDBJ databases">
        <authorList>
            <consortium name="Genoscope - CEA"/>
            <person name="William W."/>
        </authorList>
    </citation>
    <scope>NUCLEOTIDE SEQUENCE</scope>
</reference>
<protein>
    <submittedName>
        <fullName evidence="2">Uncharacterized protein</fullName>
    </submittedName>
</protein>
<comment type="caution">
    <text evidence="2">The sequence shown here is derived from an EMBL/GenBank/DDBJ whole genome shotgun (WGS) entry which is preliminary data.</text>
</comment>
<evidence type="ECO:0000256" key="1">
    <source>
        <dbReference type="SAM" id="Coils"/>
    </source>
</evidence>
<keyword evidence="3" id="KW-1185">Reference proteome</keyword>
<gene>
    <name evidence="2" type="ORF">PSON_ATCC_30995.1.T1890038</name>
</gene>
<sequence>MNDYMDYIKGIKIYIDDSANKIQERVADIVRVDEIRDLNKMQAKKYRNRNNNKEPFLVTSGEVFQPEIELQKLQQQNQQLNEKMKELKEQRTNLKFQLGKYRQLIADKRKMINKECRYGFQLLTQTRRLRILNEKKSKFPQLFITSTSTISEKKLNQVHILLRDVIKTERQTPLFRSNRRYTFDQLCNQIKQNIQLHTQSLTKNQIILS</sequence>
<evidence type="ECO:0000313" key="3">
    <source>
        <dbReference type="Proteomes" id="UP000692954"/>
    </source>
</evidence>
<evidence type="ECO:0000313" key="2">
    <source>
        <dbReference type="EMBL" id="CAD8128461.1"/>
    </source>
</evidence>
<dbReference type="EMBL" id="CAJJDN010000189">
    <property type="protein sequence ID" value="CAD8128461.1"/>
    <property type="molecule type" value="Genomic_DNA"/>
</dbReference>
<dbReference type="AlphaFoldDB" id="A0A8S1RIW7"/>
<keyword evidence="1" id="KW-0175">Coiled coil</keyword>
<proteinExistence type="predicted"/>
<organism evidence="2 3">
    <name type="scientific">Paramecium sonneborni</name>
    <dbReference type="NCBI Taxonomy" id="65129"/>
    <lineage>
        <taxon>Eukaryota</taxon>
        <taxon>Sar</taxon>
        <taxon>Alveolata</taxon>
        <taxon>Ciliophora</taxon>
        <taxon>Intramacronucleata</taxon>
        <taxon>Oligohymenophorea</taxon>
        <taxon>Peniculida</taxon>
        <taxon>Parameciidae</taxon>
        <taxon>Paramecium</taxon>
    </lineage>
</organism>
<name>A0A8S1RIW7_9CILI</name>
<accession>A0A8S1RIW7</accession>
<feature type="coiled-coil region" evidence="1">
    <location>
        <begin position="70"/>
        <end position="104"/>
    </location>
</feature>
<dbReference type="Proteomes" id="UP000692954">
    <property type="component" value="Unassembled WGS sequence"/>
</dbReference>